<evidence type="ECO:0000259" key="5">
    <source>
        <dbReference type="PROSITE" id="PS50977"/>
    </source>
</evidence>
<dbReference type="SUPFAM" id="SSF46689">
    <property type="entry name" value="Homeodomain-like"/>
    <property type="match status" value="1"/>
</dbReference>
<dbReference type="EMBL" id="JBFAKC010000004">
    <property type="protein sequence ID" value="MEV0707895.1"/>
    <property type="molecule type" value="Genomic_DNA"/>
</dbReference>
<dbReference type="InterPro" id="IPR036271">
    <property type="entry name" value="Tet_transcr_reg_TetR-rel_C_sf"/>
</dbReference>
<dbReference type="InterPro" id="IPR009057">
    <property type="entry name" value="Homeodomain-like_sf"/>
</dbReference>
<comment type="caution">
    <text evidence="6">The sequence shown here is derived from an EMBL/GenBank/DDBJ whole genome shotgun (WGS) entry which is preliminary data.</text>
</comment>
<evidence type="ECO:0000313" key="7">
    <source>
        <dbReference type="Proteomes" id="UP001551695"/>
    </source>
</evidence>
<feature type="domain" description="HTH tetR-type" evidence="5">
    <location>
        <begin position="17"/>
        <end position="76"/>
    </location>
</feature>
<keyword evidence="2 4" id="KW-0238">DNA-binding</keyword>
<protein>
    <submittedName>
        <fullName evidence="6">TetR family transcriptional regulator</fullName>
    </submittedName>
</protein>
<dbReference type="Proteomes" id="UP001551695">
    <property type="component" value="Unassembled WGS sequence"/>
</dbReference>
<evidence type="ECO:0000256" key="2">
    <source>
        <dbReference type="ARBA" id="ARBA00023125"/>
    </source>
</evidence>
<dbReference type="InterPro" id="IPR001647">
    <property type="entry name" value="HTH_TetR"/>
</dbReference>
<dbReference type="PANTHER" id="PTHR30055">
    <property type="entry name" value="HTH-TYPE TRANSCRIPTIONAL REGULATOR RUTR"/>
    <property type="match status" value="1"/>
</dbReference>
<organism evidence="6 7">
    <name type="scientific">Nocardia aurea</name>
    <dbReference type="NCBI Taxonomy" id="2144174"/>
    <lineage>
        <taxon>Bacteria</taxon>
        <taxon>Bacillati</taxon>
        <taxon>Actinomycetota</taxon>
        <taxon>Actinomycetes</taxon>
        <taxon>Mycobacteriales</taxon>
        <taxon>Nocardiaceae</taxon>
        <taxon>Nocardia</taxon>
    </lineage>
</organism>
<dbReference type="Pfam" id="PF21597">
    <property type="entry name" value="TetR_C_43"/>
    <property type="match status" value="1"/>
</dbReference>
<evidence type="ECO:0000313" key="6">
    <source>
        <dbReference type="EMBL" id="MEV0707895.1"/>
    </source>
</evidence>
<dbReference type="InterPro" id="IPR050109">
    <property type="entry name" value="HTH-type_TetR-like_transc_reg"/>
</dbReference>
<dbReference type="InterPro" id="IPR049445">
    <property type="entry name" value="TetR_SbtR-like_C"/>
</dbReference>
<keyword evidence="1" id="KW-0805">Transcription regulation</keyword>
<dbReference type="Gene3D" id="1.10.357.10">
    <property type="entry name" value="Tetracycline Repressor, domain 2"/>
    <property type="match status" value="1"/>
</dbReference>
<name>A0ABV3FR49_9NOCA</name>
<dbReference type="SUPFAM" id="SSF48498">
    <property type="entry name" value="Tetracyclin repressor-like, C-terminal domain"/>
    <property type="match status" value="1"/>
</dbReference>
<keyword evidence="3" id="KW-0804">Transcription</keyword>
<dbReference type="PROSITE" id="PS50977">
    <property type="entry name" value="HTH_TETR_2"/>
    <property type="match status" value="1"/>
</dbReference>
<dbReference type="PRINTS" id="PR00455">
    <property type="entry name" value="HTHTETR"/>
</dbReference>
<keyword evidence="7" id="KW-1185">Reference proteome</keyword>
<evidence type="ECO:0000256" key="4">
    <source>
        <dbReference type="PROSITE-ProRule" id="PRU00335"/>
    </source>
</evidence>
<accession>A0ABV3FR49</accession>
<evidence type="ECO:0000256" key="3">
    <source>
        <dbReference type="ARBA" id="ARBA00023163"/>
    </source>
</evidence>
<gene>
    <name evidence="6" type="ORF">AB0I48_10050</name>
</gene>
<dbReference type="RefSeq" id="WP_355085404.1">
    <property type="nucleotide sequence ID" value="NZ_JBEXKW010000015.1"/>
</dbReference>
<feature type="DNA-binding region" description="H-T-H motif" evidence="4">
    <location>
        <begin position="39"/>
        <end position="58"/>
    </location>
</feature>
<reference evidence="6 7" key="1">
    <citation type="submission" date="2024-06" db="EMBL/GenBank/DDBJ databases">
        <title>The Natural Products Discovery Center: Release of the First 8490 Sequenced Strains for Exploring Actinobacteria Biosynthetic Diversity.</title>
        <authorList>
            <person name="Kalkreuter E."/>
            <person name="Kautsar S.A."/>
            <person name="Yang D."/>
            <person name="Bader C.D."/>
            <person name="Teijaro C.N."/>
            <person name="Fluegel L."/>
            <person name="Davis C.M."/>
            <person name="Simpson J.R."/>
            <person name="Lauterbach L."/>
            <person name="Steele A.D."/>
            <person name="Gui C."/>
            <person name="Meng S."/>
            <person name="Li G."/>
            <person name="Viehrig K."/>
            <person name="Ye F."/>
            <person name="Su P."/>
            <person name="Kiefer A.F."/>
            <person name="Nichols A."/>
            <person name="Cepeda A.J."/>
            <person name="Yan W."/>
            <person name="Fan B."/>
            <person name="Jiang Y."/>
            <person name="Adhikari A."/>
            <person name="Zheng C.-J."/>
            <person name="Schuster L."/>
            <person name="Cowan T.M."/>
            <person name="Smanski M.J."/>
            <person name="Chevrette M.G."/>
            <person name="De Carvalho L.P.S."/>
            <person name="Shen B."/>
        </authorList>
    </citation>
    <scope>NUCLEOTIDE SEQUENCE [LARGE SCALE GENOMIC DNA]</scope>
    <source>
        <strain evidence="6 7">NPDC050403</strain>
    </source>
</reference>
<proteinExistence type="predicted"/>
<evidence type="ECO:0000256" key="1">
    <source>
        <dbReference type="ARBA" id="ARBA00023015"/>
    </source>
</evidence>
<dbReference type="PANTHER" id="PTHR30055:SF234">
    <property type="entry name" value="HTH-TYPE TRANSCRIPTIONAL REGULATOR BETI"/>
    <property type="match status" value="1"/>
</dbReference>
<dbReference type="Pfam" id="PF00440">
    <property type="entry name" value="TetR_N"/>
    <property type="match status" value="1"/>
</dbReference>
<sequence length="203" mass="21710">MPTGGTARAPRPRADAQRNRERLLVAADAAFGRVGAGASLDDIARAAGVGNATLYRHFPTRAQLISAVYAERIGALCALAVDMRAREPAGAALLRWLRAVIDHLAAGRGLREAFVDAHQLRDGQPSPEVEQWHRLTDAAVEPLLADAEAAGVIRTDLRVDELMALVSAVAHISDDPGRAHRLLELTLEGLMLSRPSNDAAPRN</sequence>